<proteinExistence type="inferred from homology"/>
<comment type="similarity">
    <text evidence="1">Belongs to the CdaR family.</text>
</comment>
<organism evidence="5 6">
    <name type="scientific">Streptomyces piniterrae</name>
    <dbReference type="NCBI Taxonomy" id="2571125"/>
    <lineage>
        <taxon>Bacteria</taxon>
        <taxon>Bacillati</taxon>
        <taxon>Actinomycetota</taxon>
        <taxon>Actinomycetes</taxon>
        <taxon>Kitasatosporales</taxon>
        <taxon>Streptomycetaceae</taxon>
        <taxon>Streptomyces</taxon>
    </lineage>
</organism>
<name>A0A4V5MM22_9ACTN</name>
<dbReference type="Pfam" id="PF17853">
    <property type="entry name" value="GGDEF_2"/>
    <property type="match status" value="1"/>
</dbReference>
<sequence length="392" mass="42496">MATALLGRVPELAERLARRIRDEVDAYRDEALVPPDSLRESCESNVEVPLLHLAGRGSPVNRATARETGRVRALQDVPLSDTLRAFRIGFEFVWAELIAEARDAHDVSSRTLVALSSEMWRQVGAYSDAMTASYRETAAELLLQREHERSVLVEALFTGVIADQTTLWETARILGLPAAGPFIVVAAAVPAPGREALPGIEATLRTEHLPSAWRLLPDQQIGVLSVPPVSTEAAALRALEKSAARVGVSPPYDSLRDTPQALHYARLALAGLPAGRPGVARFDDNPVAMLVAAAPVEAARVARTVLSRILDLPDEERERLVETLEQWFAAAGSAAEAGRLLYCHANTVRYRLRRVEELTGRSLQDPCAVADFRAALQALRVVPEGTLPGNSA</sequence>
<dbReference type="PANTHER" id="PTHR33744">
    <property type="entry name" value="CARBOHYDRATE DIACID REGULATOR"/>
    <property type="match status" value="1"/>
</dbReference>
<dbReference type="InterPro" id="IPR041522">
    <property type="entry name" value="CdaR_GGDEF"/>
</dbReference>
<dbReference type="InterPro" id="IPR025736">
    <property type="entry name" value="PucR_C-HTH_dom"/>
</dbReference>
<evidence type="ECO:0000313" key="5">
    <source>
        <dbReference type="EMBL" id="TJZ59348.1"/>
    </source>
</evidence>
<evidence type="ECO:0000313" key="6">
    <source>
        <dbReference type="Proteomes" id="UP000308697"/>
    </source>
</evidence>
<reference evidence="5 6" key="1">
    <citation type="submission" date="2019-04" db="EMBL/GenBank/DDBJ databases">
        <title>Streptomyces piniterrae sp. nov., a heliquinomycin-producing actinomycete isolated from rhizosphere soil of Pinus yunnanensis.</title>
        <authorList>
            <person name="Zhuang X."/>
            <person name="Zhao J."/>
        </authorList>
    </citation>
    <scope>NUCLEOTIDE SEQUENCE [LARGE SCALE GENOMIC DNA]</scope>
    <source>
        <strain evidence="6">jys28</strain>
    </source>
</reference>
<dbReference type="PANTHER" id="PTHR33744:SF1">
    <property type="entry name" value="DNA-BINDING TRANSCRIPTIONAL ACTIVATOR ADER"/>
    <property type="match status" value="1"/>
</dbReference>
<dbReference type="OrthoDB" id="3196285at2"/>
<evidence type="ECO:0000259" key="3">
    <source>
        <dbReference type="Pfam" id="PF14361"/>
    </source>
</evidence>
<protein>
    <submittedName>
        <fullName evidence="5">PucR family transcriptional regulator</fullName>
    </submittedName>
</protein>
<evidence type="ECO:0000256" key="1">
    <source>
        <dbReference type="ARBA" id="ARBA00006754"/>
    </source>
</evidence>
<gene>
    <name evidence="5" type="ORF">FCH28_00760</name>
</gene>
<dbReference type="EMBL" id="SUMB01000001">
    <property type="protein sequence ID" value="TJZ59348.1"/>
    <property type="molecule type" value="Genomic_DNA"/>
</dbReference>
<evidence type="ECO:0000259" key="2">
    <source>
        <dbReference type="Pfam" id="PF13556"/>
    </source>
</evidence>
<dbReference type="InterPro" id="IPR025751">
    <property type="entry name" value="RsbRD_N_dom"/>
</dbReference>
<dbReference type="InterPro" id="IPR042070">
    <property type="entry name" value="PucR_C-HTH_sf"/>
</dbReference>
<feature type="domain" description="CdaR GGDEF-like" evidence="4">
    <location>
        <begin position="163"/>
        <end position="269"/>
    </location>
</feature>
<accession>A0A4V5MM22</accession>
<dbReference type="Proteomes" id="UP000308697">
    <property type="component" value="Unassembled WGS sequence"/>
</dbReference>
<feature type="domain" description="RsbT co-antagonist protein RsbRD N-terminal" evidence="3">
    <location>
        <begin position="10"/>
        <end position="149"/>
    </location>
</feature>
<keyword evidence="6" id="KW-1185">Reference proteome</keyword>
<dbReference type="Gene3D" id="1.10.10.2840">
    <property type="entry name" value="PucR C-terminal helix-turn-helix domain"/>
    <property type="match status" value="1"/>
</dbReference>
<dbReference type="AlphaFoldDB" id="A0A4V5MM22"/>
<dbReference type="Pfam" id="PF13556">
    <property type="entry name" value="HTH_30"/>
    <property type="match status" value="1"/>
</dbReference>
<comment type="caution">
    <text evidence="5">The sequence shown here is derived from an EMBL/GenBank/DDBJ whole genome shotgun (WGS) entry which is preliminary data.</text>
</comment>
<dbReference type="Pfam" id="PF14361">
    <property type="entry name" value="RsbRD_N"/>
    <property type="match status" value="1"/>
</dbReference>
<dbReference type="InterPro" id="IPR051448">
    <property type="entry name" value="CdaR-like_regulators"/>
</dbReference>
<feature type="domain" description="PucR C-terminal helix-turn-helix" evidence="2">
    <location>
        <begin position="320"/>
        <end position="378"/>
    </location>
</feature>
<evidence type="ECO:0000259" key="4">
    <source>
        <dbReference type="Pfam" id="PF17853"/>
    </source>
</evidence>